<evidence type="ECO:0000313" key="2">
    <source>
        <dbReference type="Proteomes" id="UP000539642"/>
    </source>
</evidence>
<dbReference type="Proteomes" id="UP000539642">
    <property type="component" value="Unassembled WGS sequence"/>
</dbReference>
<gene>
    <name evidence="1" type="ORF">HNQ81_001254</name>
</gene>
<dbReference type="EMBL" id="JACHEO010000005">
    <property type="protein sequence ID" value="MBB5347533.1"/>
    <property type="molecule type" value="Genomic_DNA"/>
</dbReference>
<sequence length="176" mass="18808">METIAVYWEPQIRIYGVSTVTGLSLFTVEFPGQRLAHWGEMIASLGQAGVTFQLVTLQPLSAGTMRLSLLLASDDDRDQRIRRLLESGTGAGPGSWRQLAPVEMVYLHGPHFQDRYGIAEAAIAPVLAAAIPLLASGCSGTSIHLVVPADCAARTVDCLRHTFVIDSRPPAGPSNG</sequence>
<dbReference type="RefSeq" id="WP_183349387.1">
    <property type="nucleotide sequence ID" value="NZ_JACHEO010000005.1"/>
</dbReference>
<dbReference type="AlphaFoldDB" id="A0A840US75"/>
<accession>A0A840US75</accession>
<keyword evidence="1" id="KW-0418">Kinase</keyword>
<dbReference type="GO" id="GO:0016301">
    <property type="term" value="F:kinase activity"/>
    <property type="evidence" value="ECO:0007669"/>
    <property type="project" value="UniProtKB-KW"/>
</dbReference>
<name>A0A840US75_9BACT</name>
<evidence type="ECO:0000313" key="1">
    <source>
        <dbReference type="EMBL" id="MBB5347533.1"/>
    </source>
</evidence>
<keyword evidence="1" id="KW-0808">Transferase</keyword>
<comment type="caution">
    <text evidence="1">The sequence shown here is derived from an EMBL/GenBank/DDBJ whole genome shotgun (WGS) entry which is preliminary data.</text>
</comment>
<reference evidence="1 2" key="1">
    <citation type="submission" date="2020-08" db="EMBL/GenBank/DDBJ databases">
        <title>Genomic Encyclopedia of Type Strains, Phase IV (KMG-IV): sequencing the most valuable type-strain genomes for metagenomic binning, comparative biology and taxonomic classification.</title>
        <authorList>
            <person name="Goeker M."/>
        </authorList>
    </citation>
    <scope>NUCLEOTIDE SEQUENCE [LARGE SCALE GENOMIC DNA]</scope>
    <source>
        <strain evidence="1 2">DSM 28570</strain>
    </source>
</reference>
<proteinExistence type="predicted"/>
<organism evidence="1 2">
    <name type="scientific">Desulfoprunum benzoelyticum</name>
    <dbReference type="NCBI Taxonomy" id="1506996"/>
    <lineage>
        <taxon>Bacteria</taxon>
        <taxon>Pseudomonadati</taxon>
        <taxon>Thermodesulfobacteriota</taxon>
        <taxon>Desulfobulbia</taxon>
        <taxon>Desulfobulbales</taxon>
        <taxon>Desulfobulbaceae</taxon>
        <taxon>Desulfoprunum</taxon>
    </lineage>
</organism>
<keyword evidence="2" id="KW-1185">Reference proteome</keyword>
<protein>
    <submittedName>
        <fullName evidence="1">Aspartokinase</fullName>
    </submittedName>
</protein>